<protein>
    <recommendedName>
        <fullName evidence="4">Crinkler effector protein N-terminal domain-containing protein</fullName>
    </recommendedName>
</protein>
<dbReference type="SUPFAM" id="SSF56112">
    <property type="entry name" value="Protein kinase-like (PK-like)"/>
    <property type="match status" value="1"/>
</dbReference>
<feature type="domain" description="Crinkler effector protein N-terminal" evidence="4">
    <location>
        <begin position="7"/>
        <end position="109"/>
    </location>
</feature>
<evidence type="ECO:0000313" key="5">
    <source>
        <dbReference type="EMBL" id="KAH8986287.1"/>
    </source>
</evidence>
<evidence type="ECO:0000259" key="4">
    <source>
        <dbReference type="Pfam" id="PF20147"/>
    </source>
</evidence>
<evidence type="ECO:0000313" key="6">
    <source>
        <dbReference type="Proteomes" id="UP001201163"/>
    </source>
</evidence>
<dbReference type="EMBL" id="JAKELL010000055">
    <property type="protein sequence ID" value="KAH8986287.1"/>
    <property type="molecule type" value="Genomic_DNA"/>
</dbReference>
<accession>A0AAD4LCH1</accession>
<dbReference type="InterPro" id="IPR011009">
    <property type="entry name" value="Kinase-like_dom_sf"/>
</dbReference>
<proteinExistence type="predicted"/>
<comment type="subcellular location">
    <subcellularLocation>
        <location evidence="1">Host cell</location>
    </subcellularLocation>
    <subcellularLocation>
        <location evidence="2">Secreted</location>
    </subcellularLocation>
</comment>
<dbReference type="InterPro" id="IPR045379">
    <property type="entry name" value="Crinkler_N"/>
</dbReference>
<evidence type="ECO:0000256" key="1">
    <source>
        <dbReference type="ARBA" id="ARBA00004340"/>
    </source>
</evidence>
<dbReference type="AlphaFoldDB" id="A0AAD4LCH1"/>
<evidence type="ECO:0000256" key="3">
    <source>
        <dbReference type="ARBA" id="ARBA00022525"/>
    </source>
</evidence>
<reference evidence="5" key="1">
    <citation type="submission" date="2022-01" db="EMBL/GenBank/DDBJ databases">
        <title>Comparative genomics reveals a dynamic genome evolution in the ectomycorrhizal milk-cap (Lactarius) mushrooms.</title>
        <authorList>
            <consortium name="DOE Joint Genome Institute"/>
            <person name="Lebreton A."/>
            <person name="Tang N."/>
            <person name="Kuo A."/>
            <person name="LaButti K."/>
            <person name="Drula E."/>
            <person name="Barry K."/>
            <person name="Clum A."/>
            <person name="Lipzen A."/>
            <person name="Mousain D."/>
            <person name="Ng V."/>
            <person name="Wang R."/>
            <person name="Wang X."/>
            <person name="Dai Y."/>
            <person name="Henrissat B."/>
            <person name="Grigoriev I.V."/>
            <person name="Guerin-Laguette A."/>
            <person name="Yu F."/>
            <person name="Martin F.M."/>
        </authorList>
    </citation>
    <scope>NUCLEOTIDE SEQUENCE</scope>
    <source>
        <strain evidence="5">QP</strain>
    </source>
</reference>
<dbReference type="GO" id="GO:0043657">
    <property type="term" value="C:host cell"/>
    <property type="evidence" value="ECO:0007669"/>
    <property type="project" value="UniProtKB-SubCell"/>
</dbReference>
<dbReference type="Pfam" id="PF20147">
    <property type="entry name" value="Crinkler"/>
    <property type="match status" value="1"/>
</dbReference>
<keyword evidence="3" id="KW-0964">Secreted</keyword>
<evidence type="ECO:0000256" key="2">
    <source>
        <dbReference type="ARBA" id="ARBA00004613"/>
    </source>
</evidence>
<dbReference type="Gene3D" id="1.10.510.10">
    <property type="entry name" value="Transferase(Phosphotransferase) domain 1"/>
    <property type="match status" value="1"/>
</dbReference>
<sequence>MTETHYELYCLVEHDRHPFSVSISPTGTVNDLKELISREGVEALSKCPPADFALTKVNVDLEASKSDILAGKFEPNANNVGVRLLDDSTEVISEIWSTKPLNGYVHVFVGVPTTVFGKRSHVVDDLDSVQDSKRINPVPGETPSYTSLQRRPTAKILDDRPGPDPVLPVSLLYDGFGYFMDAVRSREGVSDVSKERRDLELGVDAFADEMTGFYPDDGSRSFGGLNALNDILTLDDGKKLRAVDINTAHPDSDHNKPYDAASCLVWFKNEFVDISSSPVADLAAYAARSRDLLMQHFKGVDSRWRTPFLGLTVIGPCVTFYAIIFLQQWRIVSLTPTLSCLASACEGDDRKALYAAFTGALALLRRIDEDARSLTSALPTIQLADPNFPYISALPKYRAPNQKVQFRILRSHPDNRLLYIAETLEKKQIVVKFTRSYSTALHAFCAERGLAPGLIGFGEIPGGWSAVAMEYYMLSVHPSQSPHLSRLCNNWIDKLQKLVQCLHDKDMVHGDLRESNILCEGENVMLIDFDWGGRVGEAAYPSVRLTSELRNGRDSTDLKITKDDDRRVLHNTLEQLRKKVVAYT</sequence>
<name>A0AAD4LCH1_9AGAM</name>
<gene>
    <name evidence="5" type="ORF">EDB92DRAFT_1879434</name>
</gene>
<dbReference type="GO" id="GO:0005576">
    <property type="term" value="C:extracellular region"/>
    <property type="evidence" value="ECO:0007669"/>
    <property type="project" value="UniProtKB-SubCell"/>
</dbReference>
<comment type="caution">
    <text evidence="5">The sequence shown here is derived from an EMBL/GenBank/DDBJ whole genome shotgun (WGS) entry which is preliminary data.</text>
</comment>
<organism evidence="5 6">
    <name type="scientific">Lactarius akahatsu</name>
    <dbReference type="NCBI Taxonomy" id="416441"/>
    <lineage>
        <taxon>Eukaryota</taxon>
        <taxon>Fungi</taxon>
        <taxon>Dikarya</taxon>
        <taxon>Basidiomycota</taxon>
        <taxon>Agaricomycotina</taxon>
        <taxon>Agaricomycetes</taxon>
        <taxon>Russulales</taxon>
        <taxon>Russulaceae</taxon>
        <taxon>Lactarius</taxon>
    </lineage>
</organism>
<keyword evidence="6" id="KW-1185">Reference proteome</keyword>
<dbReference type="Proteomes" id="UP001201163">
    <property type="component" value="Unassembled WGS sequence"/>
</dbReference>